<feature type="non-terminal residue" evidence="1">
    <location>
        <position position="1"/>
    </location>
</feature>
<dbReference type="Proteomes" id="UP000430345">
    <property type="component" value="Unassembled WGS sequence"/>
</dbReference>
<keyword evidence="2" id="KW-1185">Reference proteome</keyword>
<evidence type="ECO:0000313" key="1">
    <source>
        <dbReference type="EMBL" id="MPQ45034.1"/>
    </source>
</evidence>
<name>A0A6I1MPN8_9CLOT</name>
<dbReference type="EMBL" id="WHJC01000405">
    <property type="protein sequence ID" value="MPQ45034.1"/>
    <property type="molecule type" value="Genomic_DNA"/>
</dbReference>
<dbReference type="OrthoDB" id="2362564at2"/>
<protein>
    <submittedName>
        <fullName evidence="1">Uncharacterized protein</fullName>
    </submittedName>
</protein>
<comment type="caution">
    <text evidence="1">The sequence shown here is derived from an EMBL/GenBank/DDBJ whole genome shotgun (WGS) entry which is preliminary data.</text>
</comment>
<sequence>EYLNITFEDKDSILNGFLESGKIYLNNIAGVSLEFNTNSYNKTLLFEYCRYIYNNAFEYFEPNFKGSLIQLQIQNVVSENDKE</sequence>
<gene>
    <name evidence="1" type="ORF">GBZ86_15025</name>
</gene>
<accession>A0A6I1MPN8</accession>
<proteinExistence type="predicted"/>
<dbReference type="AlphaFoldDB" id="A0A6I1MPN8"/>
<organism evidence="1 2">
    <name type="scientific">Clostridium tarantellae</name>
    <dbReference type="NCBI Taxonomy" id="39493"/>
    <lineage>
        <taxon>Bacteria</taxon>
        <taxon>Bacillati</taxon>
        <taxon>Bacillota</taxon>
        <taxon>Clostridia</taxon>
        <taxon>Eubacteriales</taxon>
        <taxon>Clostridiaceae</taxon>
        <taxon>Clostridium</taxon>
    </lineage>
</organism>
<evidence type="ECO:0000313" key="2">
    <source>
        <dbReference type="Proteomes" id="UP000430345"/>
    </source>
</evidence>
<reference evidence="1 2" key="1">
    <citation type="submission" date="2019-10" db="EMBL/GenBank/DDBJ databases">
        <title>The Genome Sequence of Clostridium tarantellae Isolated from Fish Brain.</title>
        <authorList>
            <person name="Bano L."/>
            <person name="Kiel M."/>
            <person name="Sales G."/>
            <person name="Doxey A.C."/>
            <person name="Mansfield M.J."/>
            <person name="Schiavone M."/>
            <person name="Rossetto O."/>
            <person name="Pirazzini M."/>
            <person name="Dobrindt U."/>
            <person name="Montecucco C."/>
        </authorList>
    </citation>
    <scope>NUCLEOTIDE SEQUENCE [LARGE SCALE GENOMIC DNA]</scope>
    <source>
        <strain evidence="1 2">DSM 3997</strain>
    </source>
</reference>
<dbReference type="RefSeq" id="WP_152892000.1">
    <property type="nucleotide sequence ID" value="NZ_WHJC01000405.1"/>
</dbReference>